<sequence length="538" mass="61502">MGEMVLLKDLADKVTDSKDDIILAKVNGKLQELTKTVDSDSLIEFVTTADPAGNLTYKRSATLILLKAVYDIIDKDMIEKFKVEFSLSKGYYCTLKGKQKLTVPLIEAIENRMREIVRADIPIEKITMSTGDAIKSFAKHRMYDKETLFRFRRHSTVNIYSLDGFKDYYYGYMAPSTGYIKYFKLYPYDEGLVLQMPECSNTRSVPEFRPQHKLFAVMEETTRWGEMLGIETVGELNEAIAAGRGNELILVQEALQEKKLADIASTISKDPSKKFIMMAGPSSSGKTTTSYRLSIQLMAHGMRPHQLSLDNYFLDREHTPRDENGDYNFECLEALDVELFNNNMTDLLNGHEIEIPDFNFKTGKREYNGNKMKLGENDVLVIEGIHGLNDKLSHSLPKESKYKIYLSALTQLNVDEHNRISTTDCRLLRRMVRDARTRGASAKRTIAMWHSVRKGEELNIFPYQEEADVMFNSSLIYELSVLKQYAEPLLFGIKEDEPEFAEAKRLLKFLDYFLCISPESIPINSIAREFVGGSCFNV</sequence>
<protein>
    <submittedName>
        <fullName evidence="2">Phosphoribulokinase/uridine kinase family protein</fullName>
    </submittedName>
</protein>
<organism evidence="2 3">
    <name type="scientific">Eshraghiella crossota DSM 2876</name>
    <dbReference type="NCBI Taxonomy" id="511680"/>
    <lineage>
        <taxon>Bacteria</taxon>
        <taxon>Bacillati</taxon>
        <taxon>Bacillota</taxon>
        <taxon>Clostridia</taxon>
        <taxon>Lachnospirales</taxon>
        <taxon>Lachnospiraceae</taxon>
        <taxon>Eshraghiella</taxon>
    </lineage>
</organism>
<dbReference type="EMBL" id="ABWN01000030">
    <property type="protein sequence ID" value="EFF68273.1"/>
    <property type="molecule type" value="Genomic_DNA"/>
</dbReference>
<comment type="caution">
    <text evidence="2">The sequence shown here is derived from an EMBL/GenBank/DDBJ whole genome shotgun (WGS) entry which is preliminary data.</text>
</comment>
<evidence type="ECO:0000259" key="1">
    <source>
        <dbReference type="Pfam" id="PF00485"/>
    </source>
</evidence>
<dbReference type="STRING" id="45851.BHV86_10040"/>
<gene>
    <name evidence="2" type="ORF">BUTYVIB_01544</name>
</gene>
<dbReference type="InterPro" id="IPR027417">
    <property type="entry name" value="P-loop_NTPase"/>
</dbReference>
<feature type="domain" description="Phosphoribulokinase/uridine kinase" evidence="1">
    <location>
        <begin position="275"/>
        <end position="472"/>
    </location>
</feature>
<dbReference type="Gene3D" id="3.40.50.300">
    <property type="entry name" value="P-loop containing nucleotide triphosphate hydrolases"/>
    <property type="match status" value="1"/>
</dbReference>
<proteinExistence type="predicted"/>
<dbReference type="SUPFAM" id="SSF52540">
    <property type="entry name" value="P-loop containing nucleoside triphosphate hydrolases"/>
    <property type="match status" value="1"/>
</dbReference>
<evidence type="ECO:0000313" key="3">
    <source>
        <dbReference type="Proteomes" id="UP000006238"/>
    </source>
</evidence>
<keyword evidence="3" id="KW-1185">Reference proteome</keyword>
<dbReference type="Pfam" id="PF00485">
    <property type="entry name" value="PRK"/>
    <property type="match status" value="1"/>
</dbReference>
<name>D4S0C5_9FIRM</name>
<dbReference type="GeneID" id="98918230"/>
<dbReference type="RefSeq" id="WP_005603196.1">
    <property type="nucleotide sequence ID" value="NZ_GG663524.1"/>
</dbReference>
<dbReference type="Gene3D" id="3.30.980.10">
    <property type="entry name" value="Threonyl-trna Synthetase, Chain A, domain 2"/>
    <property type="match status" value="1"/>
</dbReference>
<dbReference type="PANTHER" id="PTHR10285">
    <property type="entry name" value="URIDINE KINASE"/>
    <property type="match status" value="1"/>
</dbReference>
<dbReference type="GO" id="GO:0005524">
    <property type="term" value="F:ATP binding"/>
    <property type="evidence" value="ECO:0007669"/>
    <property type="project" value="InterPro"/>
</dbReference>
<dbReference type="InterPro" id="IPR006083">
    <property type="entry name" value="PRK/URK"/>
</dbReference>
<dbReference type="eggNOG" id="COG0572">
    <property type="taxonomic scope" value="Bacteria"/>
</dbReference>
<accession>D4S0C5</accession>
<keyword evidence="2" id="KW-0418">Kinase</keyword>
<dbReference type="InterPro" id="IPR018163">
    <property type="entry name" value="Thr/Ala-tRNA-synth_IIc_edit"/>
</dbReference>
<dbReference type="GO" id="GO:0016301">
    <property type="term" value="F:kinase activity"/>
    <property type="evidence" value="ECO:0007669"/>
    <property type="project" value="UniProtKB-KW"/>
</dbReference>
<dbReference type="Proteomes" id="UP000006238">
    <property type="component" value="Unassembled WGS sequence"/>
</dbReference>
<dbReference type="CDD" id="cd02028">
    <property type="entry name" value="UMPK_like"/>
    <property type="match status" value="1"/>
</dbReference>
<keyword evidence="2" id="KW-0808">Transferase</keyword>
<reference evidence="2 3" key="1">
    <citation type="submission" date="2010-02" db="EMBL/GenBank/DDBJ databases">
        <authorList>
            <person name="Weinstock G."/>
            <person name="Sodergren E."/>
            <person name="Clifton S."/>
            <person name="Fulton L."/>
            <person name="Fulton B."/>
            <person name="Courtney L."/>
            <person name="Fronick C."/>
            <person name="Harrison M."/>
            <person name="Strong C."/>
            <person name="Farmer C."/>
            <person name="Delahaunty K."/>
            <person name="Markovic C."/>
            <person name="Hall O."/>
            <person name="Minx P."/>
            <person name="Tomlinson C."/>
            <person name="Mitreva M."/>
            <person name="Nelson J."/>
            <person name="Hou S."/>
            <person name="Wollam A."/>
            <person name="Pepin K.H."/>
            <person name="Johnson M."/>
            <person name="Bhonagiri V."/>
            <person name="Zhang X."/>
            <person name="Suruliraj S."/>
            <person name="Warren W."/>
            <person name="Chinwalla A."/>
            <person name="Mardis E.R."/>
            <person name="Wilson R.K."/>
        </authorList>
    </citation>
    <scope>NUCLEOTIDE SEQUENCE [LARGE SCALE GENOMIC DNA]</scope>
    <source>
        <strain evidence="2 3">DSM 2876</strain>
    </source>
</reference>
<dbReference type="HOGENOM" id="CLU_023775_1_0_9"/>
<dbReference type="AlphaFoldDB" id="D4S0C5"/>
<dbReference type="SUPFAM" id="SSF55186">
    <property type="entry name" value="ThrRS/AlaRS common domain"/>
    <property type="match status" value="1"/>
</dbReference>
<evidence type="ECO:0000313" key="2">
    <source>
        <dbReference type="EMBL" id="EFF68273.1"/>
    </source>
</evidence>